<evidence type="ECO:0000256" key="1">
    <source>
        <dbReference type="SAM" id="MobiDB-lite"/>
    </source>
</evidence>
<feature type="compositionally biased region" description="Acidic residues" evidence="1">
    <location>
        <begin position="78"/>
        <end position="98"/>
    </location>
</feature>
<organism evidence="2">
    <name type="scientific">Haptolina ericina</name>
    <dbReference type="NCBI Taxonomy" id="156174"/>
    <lineage>
        <taxon>Eukaryota</taxon>
        <taxon>Haptista</taxon>
        <taxon>Haptophyta</taxon>
        <taxon>Prymnesiophyceae</taxon>
        <taxon>Prymnesiales</taxon>
        <taxon>Prymnesiaceae</taxon>
        <taxon>Haptolina</taxon>
    </lineage>
</organism>
<sequence>MRVTSEAEAWVVSPVKANTPDAGNVSEQMQRAAASALGTLIKPAVTALIVETSISGLSHGKDDVRLPPLRSARRALEDETDSVTATDDDENGGGDGGDEGGGSGGSGNKSGQGGAKGEGGGAAQESTCPSTPVSSV</sequence>
<protein>
    <submittedName>
        <fullName evidence="2">Uncharacterized protein</fullName>
    </submittedName>
</protein>
<dbReference type="EMBL" id="HBHX01059315">
    <property type="protein sequence ID" value="CAE0139477.1"/>
    <property type="molecule type" value="Transcribed_RNA"/>
</dbReference>
<proteinExistence type="predicted"/>
<feature type="compositionally biased region" description="Gly residues" evidence="1">
    <location>
        <begin position="99"/>
        <end position="122"/>
    </location>
</feature>
<accession>A0A7S3BQ50</accession>
<name>A0A7S3BQ50_9EUKA</name>
<reference evidence="2" key="1">
    <citation type="submission" date="2021-01" db="EMBL/GenBank/DDBJ databases">
        <authorList>
            <person name="Corre E."/>
            <person name="Pelletier E."/>
            <person name="Niang G."/>
            <person name="Scheremetjew M."/>
            <person name="Finn R."/>
            <person name="Kale V."/>
            <person name="Holt S."/>
            <person name="Cochrane G."/>
            <person name="Meng A."/>
            <person name="Brown T."/>
            <person name="Cohen L."/>
        </authorList>
    </citation>
    <scope>NUCLEOTIDE SEQUENCE</scope>
    <source>
        <strain evidence="2">CCMP281</strain>
    </source>
</reference>
<evidence type="ECO:0000313" key="2">
    <source>
        <dbReference type="EMBL" id="CAE0139477.1"/>
    </source>
</evidence>
<feature type="compositionally biased region" description="Polar residues" evidence="1">
    <location>
        <begin position="127"/>
        <end position="136"/>
    </location>
</feature>
<dbReference type="AlphaFoldDB" id="A0A7S3BQ50"/>
<gene>
    <name evidence="2" type="ORF">HERI1096_LOCUS32783</name>
</gene>
<feature type="region of interest" description="Disordered" evidence="1">
    <location>
        <begin position="53"/>
        <end position="136"/>
    </location>
</feature>